<dbReference type="SUPFAM" id="SSF48498">
    <property type="entry name" value="Tetracyclin repressor-like, C-terminal domain"/>
    <property type="match status" value="1"/>
</dbReference>
<dbReference type="PANTHER" id="PTHR30055:SF151">
    <property type="entry name" value="TRANSCRIPTIONAL REGULATORY PROTEIN"/>
    <property type="match status" value="1"/>
</dbReference>
<organism evidence="6 7">
    <name type="scientific">Actinomadura nitritigenes</name>
    <dbReference type="NCBI Taxonomy" id="134602"/>
    <lineage>
        <taxon>Bacteria</taxon>
        <taxon>Bacillati</taxon>
        <taxon>Actinomycetota</taxon>
        <taxon>Actinomycetes</taxon>
        <taxon>Streptosporangiales</taxon>
        <taxon>Thermomonosporaceae</taxon>
        <taxon>Actinomadura</taxon>
    </lineage>
</organism>
<keyword evidence="1" id="KW-0805">Transcription regulation</keyword>
<evidence type="ECO:0000256" key="4">
    <source>
        <dbReference type="PROSITE-ProRule" id="PRU00335"/>
    </source>
</evidence>
<feature type="DNA-binding region" description="H-T-H motif" evidence="4">
    <location>
        <begin position="35"/>
        <end position="54"/>
    </location>
</feature>
<evidence type="ECO:0000259" key="5">
    <source>
        <dbReference type="PROSITE" id="PS50977"/>
    </source>
</evidence>
<feature type="domain" description="HTH tetR-type" evidence="5">
    <location>
        <begin position="12"/>
        <end position="72"/>
    </location>
</feature>
<dbReference type="RefSeq" id="WP_208272661.1">
    <property type="nucleotide sequence ID" value="NZ_BAAAGM010000075.1"/>
</dbReference>
<dbReference type="Pfam" id="PF02909">
    <property type="entry name" value="TetR_C_1"/>
    <property type="match status" value="1"/>
</dbReference>
<evidence type="ECO:0000256" key="2">
    <source>
        <dbReference type="ARBA" id="ARBA00023125"/>
    </source>
</evidence>
<dbReference type="InterPro" id="IPR036271">
    <property type="entry name" value="Tet_transcr_reg_TetR-rel_C_sf"/>
</dbReference>
<dbReference type="EMBL" id="JAGEOK010000044">
    <property type="protein sequence ID" value="MBO2444344.1"/>
    <property type="molecule type" value="Genomic_DNA"/>
</dbReference>
<name>A0ABS3RDN6_9ACTN</name>
<evidence type="ECO:0000256" key="1">
    <source>
        <dbReference type="ARBA" id="ARBA00023015"/>
    </source>
</evidence>
<protein>
    <submittedName>
        <fullName evidence="6">TetR/AcrR family transcriptional regulator C-terminal domain-containing protein</fullName>
    </submittedName>
</protein>
<dbReference type="InterPro" id="IPR009057">
    <property type="entry name" value="Homeodomain-like_sf"/>
</dbReference>
<dbReference type="Gene3D" id="1.10.357.10">
    <property type="entry name" value="Tetracycline Repressor, domain 2"/>
    <property type="match status" value="1"/>
</dbReference>
<keyword evidence="7" id="KW-1185">Reference proteome</keyword>
<accession>A0ABS3RDN6</accession>
<proteinExistence type="predicted"/>
<dbReference type="Pfam" id="PF00440">
    <property type="entry name" value="TetR_N"/>
    <property type="match status" value="1"/>
</dbReference>
<dbReference type="PROSITE" id="PS50977">
    <property type="entry name" value="HTH_TETR_2"/>
    <property type="match status" value="1"/>
</dbReference>
<dbReference type="PANTHER" id="PTHR30055">
    <property type="entry name" value="HTH-TYPE TRANSCRIPTIONAL REGULATOR RUTR"/>
    <property type="match status" value="1"/>
</dbReference>
<reference evidence="6 7" key="1">
    <citation type="submission" date="2021-03" db="EMBL/GenBank/DDBJ databases">
        <authorList>
            <person name="Kanchanasin P."/>
            <person name="Saeng-In P."/>
            <person name="Phongsopitanun W."/>
            <person name="Yuki M."/>
            <person name="Kudo T."/>
            <person name="Ohkuma M."/>
            <person name="Tanasupawat S."/>
        </authorList>
    </citation>
    <scope>NUCLEOTIDE SEQUENCE [LARGE SCALE GENOMIC DNA]</scope>
    <source>
        <strain evidence="6 7">L46</strain>
    </source>
</reference>
<dbReference type="InterPro" id="IPR050109">
    <property type="entry name" value="HTH-type_TetR-like_transc_reg"/>
</dbReference>
<keyword evidence="3" id="KW-0804">Transcription</keyword>
<dbReference type="SUPFAM" id="SSF46689">
    <property type="entry name" value="Homeodomain-like"/>
    <property type="match status" value="1"/>
</dbReference>
<sequence>MATRAKTKSTRALTRERIVETAVRIGDAENLDTLTVRRLAGELGVGAMTLYSYFRNKEEILDAMADHVLGGMEVPAAGTDDPVEVLMACGRAFRAMMLAHPCVVRLLSTRVTDSVDALDGAMENVLARLESAGLTGADATRAYGLLITYALGFSGYRTPRTWGDDPEARRQRRHFYAGLPADRFPSTVRLSPELPTLPSSEQFEFGLRLIAEGLAANAGSVDRR</sequence>
<dbReference type="InterPro" id="IPR004111">
    <property type="entry name" value="Repressor_TetR_C"/>
</dbReference>
<gene>
    <name evidence="6" type="ORF">J4557_43185</name>
</gene>
<evidence type="ECO:0000256" key="3">
    <source>
        <dbReference type="ARBA" id="ARBA00023163"/>
    </source>
</evidence>
<comment type="caution">
    <text evidence="6">The sequence shown here is derived from an EMBL/GenBank/DDBJ whole genome shotgun (WGS) entry which is preliminary data.</text>
</comment>
<evidence type="ECO:0000313" key="7">
    <source>
        <dbReference type="Proteomes" id="UP000666915"/>
    </source>
</evidence>
<dbReference type="Proteomes" id="UP000666915">
    <property type="component" value="Unassembled WGS sequence"/>
</dbReference>
<keyword evidence="2 4" id="KW-0238">DNA-binding</keyword>
<evidence type="ECO:0000313" key="6">
    <source>
        <dbReference type="EMBL" id="MBO2444344.1"/>
    </source>
</evidence>
<dbReference type="InterPro" id="IPR001647">
    <property type="entry name" value="HTH_TetR"/>
</dbReference>